<feature type="domain" description="Schizont-infected cell agglutination extracellular beta" evidence="2">
    <location>
        <begin position="558"/>
        <end position="721"/>
    </location>
</feature>
<dbReference type="Pfam" id="PF12878">
    <property type="entry name" value="SICA_beta"/>
    <property type="match status" value="2"/>
</dbReference>
<sequence length="1283" mass="142058">MALSIRKFIEHQLNLLKAHGDEAGVSDDQLWTNLKEMLNALPTYVGTEVPILQTQCEKDSIKEILGDEYDWDQTLCKSLLKILYWMNGRNQDGKKQSMGRGTIPGEDMELMFRCIAGNVVIWAMFEKHCQLEKMMNYAVQNVSGILESFGSTEPVRKCGDHTFKDLKVGTQFLGTLVKDWVNTNKNFLHDYKIVEKQKSTKCRRKGSSVNGKSAADDSKLKNVGGYDNSGAKEIEEIVTKEQFLTEKSAKEVMGKIGKGQIEDTDKIEQIIQQKMKEQMEAAANPKLSVDQKNCTITGLEDNEEDTWDTVLTAFSNNPSTADGNNIYDKWEKYSSVCEKDAMTDKEWTQGEKTFCKILIRNLILANEKKFECEGKKNKVPGKYCVTKCDLLNMWLMYVKDRCVSSDIIKYAYEAMYNLEGKLGEGQTGELCEYGKFSRIARDTGDVLHTVTSKMICDGKRGKLGEIHNKDWCNDTNKKYTKNLLTGAARSGSAGAESGKGKELIEKLVQEEQKLGGKLDEVKNEVVKQQPPLPSGPPPPPVQPPATRQGVECTDKTDLCERANCAATNWFNDRNGRNKQDWCTFWDPDAINRLKELSEGMMVTDTTIDTACGGTDGKNTTWGETEKAACKLIASGLKHIYSVQENKTENNTVKARNNRLTEQTMGCLFLNAYADKLIKEVRRPCNITEDTIKEAFNRGNKKKVEWCKDEKANSLNCVECTRVPNLSCALSVEEDLRKQDSNCEKDNDNIEKKVQEVFKKGEADKERPKIKEALTAINTINNINNNLCERTKCVTVKWFENRTGGEGTGTVKQDWCTFWDTDVKNQLVNLSNGMLQNKDNVDNECSNIGEVGNASRKACNYIVRGLKHIYEIKKGTDTQKSDQWKEDNLIFHRTVSCVLLNSFVDKLEENKECPIREDIIAQAFQKGNEKMSEWCVDKNRGGSDCAECTRVKNLTCTVNVNGNLWKEKNNCQNDKGNVRNKVEGLFKNNDANIQKAMKAATDICPKPEAPPTPVPEPAKPEAVRPPAAGGNSSPGRSEDTSERVPVPPPPAPPREDQAAGKGTTENAKSDGKYIDLFRDVPDYILKGESDNSAVHNNVDEDDGLGDKFLSGTWSITSERANTSVIDATITTTSGPGPIPPDTSDDSQTPSTGTDTQTPSASAGKTSPAQAGPAGNDQTIQGAGADPAGKSVAGTEAHPGNSDPNQSVQDPSLSVPSAGIPDGRTSGSKASAPKSPEVLDECQKGDLHSTKEDFFEILVREFMGRNFIEEENVPEEHVSMVDAPK</sequence>
<name>A0A1B1E740_9APIC</name>
<feature type="domain" description="Schizont-infected cell agglutination C-terminal" evidence="3">
    <location>
        <begin position="1235"/>
        <end position="1282"/>
    </location>
</feature>
<organism evidence="5 6">
    <name type="scientific">Plasmodium coatneyi</name>
    <dbReference type="NCBI Taxonomy" id="208452"/>
    <lineage>
        <taxon>Eukaryota</taxon>
        <taxon>Sar</taxon>
        <taxon>Alveolata</taxon>
        <taxon>Apicomplexa</taxon>
        <taxon>Aconoidasida</taxon>
        <taxon>Haemosporida</taxon>
        <taxon>Plasmodiidae</taxon>
        <taxon>Plasmodium</taxon>
    </lineage>
</organism>
<evidence type="ECO:0000259" key="4">
    <source>
        <dbReference type="Pfam" id="PF12887"/>
    </source>
</evidence>
<dbReference type="InterPro" id="IPR024290">
    <property type="entry name" value="SICA_extracell_a"/>
</dbReference>
<dbReference type="InterPro" id="IPR024288">
    <property type="entry name" value="SICA_C"/>
</dbReference>
<feature type="compositionally biased region" description="Pro residues" evidence="1">
    <location>
        <begin position="530"/>
        <end position="543"/>
    </location>
</feature>
<feature type="compositionally biased region" description="Polar residues" evidence="1">
    <location>
        <begin position="1146"/>
        <end position="1167"/>
    </location>
</feature>
<dbReference type="Proteomes" id="UP000092716">
    <property type="component" value="Chromosome 14"/>
</dbReference>
<feature type="compositionally biased region" description="Polar residues" evidence="1">
    <location>
        <begin position="1110"/>
        <end position="1124"/>
    </location>
</feature>
<dbReference type="RefSeq" id="XP_019917482.1">
    <property type="nucleotide sequence ID" value="XM_020062142.1"/>
</dbReference>
<proteinExistence type="predicted"/>
<keyword evidence="6" id="KW-1185">Reference proteome</keyword>
<evidence type="ECO:0000313" key="6">
    <source>
        <dbReference type="Proteomes" id="UP000092716"/>
    </source>
</evidence>
<dbReference type="VEuPathDB" id="PlasmoDB:PCOAH_00053620"/>
<dbReference type="EMBL" id="CP016252">
    <property type="protein sequence ID" value="ANQ10787.1"/>
    <property type="molecule type" value="Genomic_DNA"/>
</dbReference>
<feature type="region of interest" description="Disordered" evidence="1">
    <location>
        <begin position="1002"/>
        <end position="1073"/>
    </location>
</feature>
<feature type="domain" description="Schizont-infected cell agglutination extracellular alpha" evidence="4">
    <location>
        <begin position="7"/>
        <end position="180"/>
    </location>
</feature>
<dbReference type="InterPro" id="IPR024285">
    <property type="entry name" value="SICA_extracell_b"/>
</dbReference>
<protein>
    <submittedName>
        <fullName evidence="5">SICA antigen</fullName>
    </submittedName>
</protein>
<feature type="region of interest" description="Disordered" evidence="1">
    <location>
        <begin position="1085"/>
        <end position="1245"/>
    </location>
</feature>
<evidence type="ECO:0000259" key="3">
    <source>
        <dbReference type="Pfam" id="PF12879"/>
    </source>
</evidence>
<feature type="compositionally biased region" description="Polar residues" evidence="1">
    <location>
        <begin position="1200"/>
        <end position="1213"/>
    </location>
</feature>
<gene>
    <name evidence="5" type="ORF">PCOAH_00053620</name>
</gene>
<evidence type="ECO:0000313" key="5">
    <source>
        <dbReference type="EMBL" id="ANQ10787.1"/>
    </source>
</evidence>
<dbReference type="Pfam" id="PF12887">
    <property type="entry name" value="SICA_alpha"/>
    <property type="match status" value="1"/>
</dbReference>
<dbReference type="KEGG" id="pcot:PCOAH_00053620"/>
<reference evidence="6" key="1">
    <citation type="submission" date="2016-06" db="EMBL/GenBank/DDBJ databases">
        <title>First high quality genome sequence of Plasmodium coatneyi using continuous long reads from single molecule, real-time sequencing.</title>
        <authorList>
            <person name="Chien J.-T."/>
            <person name="Pakala S.B."/>
            <person name="Geraldo J.A."/>
            <person name="Lapp S.A."/>
            <person name="Barnwell J.W."/>
            <person name="Kissinger J.C."/>
            <person name="Galinski M.R."/>
            <person name="Humphrey J.C."/>
        </authorList>
    </citation>
    <scope>NUCLEOTIDE SEQUENCE [LARGE SCALE GENOMIC DNA]</scope>
    <source>
        <strain evidence="6">Hackeri</strain>
    </source>
</reference>
<evidence type="ECO:0000256" key="1">
    <source>
        <dbReference type="SAM" id="MobiDB-lite"/>
    </source>
</evidence>
<feature type="domain" description="Schizont-infected cell agglutination extracellular beta" evidence="2">
    <location>
        <begin position="785"/>
        <end position="952"/>
    </location>
</feature>
<accession>A0A1B1E740</accession>
<feature type="region of interest" description="Disordered" evidence="1">
    <location>
        <begin position="526"/>
        <end position="549"/>
    </location>
</feature>
<feature type="compositionally biased region" description="Pro residues" evidence="1">
    <location>
        <begin position="1006"/>
        <end position="1016"/>
    </location>
</feature>
<evidence type="ECO:0000259" key="2">
    <source>
        <dbReference type="Pfam" id="PF12878"/>
    </source>
</evidence>
<dbReference type="Pfam" id="PF12879">
    <property type="entry name" value="SICA_C"/>
    <property type="match status" value="1"/>
</dbReference>
<dbReference type="GeneID" id="30912096"/>